<dbReference type="InterPro" id="IPR049560">
    <property type="entry name" value="MeTrfase_RsmB-F_NOP2_cat"/>
</dbReference>
<dbReference type="RefSeq" id="NP_193494.4">
    <property type="nucleotide sequence ID" value="NM_117867.4"/>
</dbReference>
<dbReference type="Proteomes" id="UP000006548">
    <property type="component" value="Chromosome 4"/>
</dbReference>
<proteinExistence type="predicted"/>
<dbReference type="Pfam" id="PF01189">
    <property type="entry name" value="Methyltr_RsmB-F"/>
    <property type="match status" value="1"/>
</dbReference>
<evidence type="ECO:0000259" key="1">
    <source>
        <dbReference type="Pfam" id="PF01189"/>
    </source>
</evidence>
<evidence type="ECO:0000313" key="4">
    <source>
        <dbReference type="Proteomes" id="UP000006548"/>
    </source>
</evidence>
<protein>
    <submittedName>
        <fullName evidence="3">NOL1/NOP2/sun family protein</fullName>
    </submittedName>
</protein>
<name>F4JP84_ARATH</name>
<dbReference type="PANTHER" id="PTHR22807:SF30">
    <property type="entry name" value="28S RRNA (CYTOSINE(4447)-C(5))-METHYLTRANSFERASE-RELATED"/>
    <property type="match status" value="1"/>
</dbReference>
<dbReference type="Araport" id="AT4G17590"/>
<dbReference type="GO" id="GO:0008173">
    <property type="term" value="F:RNA methyltransferase activity"/>
    <property type="evidence" value="ECO:0007669"/>
    <property type="project" value="InterPro"/>
</dbReference>
<dbReference type="AlphaFoldDB" id="F4JP84"/>
<dbReference type="InterPro" id="IPR023267">
    <property type="entry name" value="RCMT"/>
</dbReference>
<dbReference type="GO" id="GO:0001510">
    <property type="term" value="P:RNA methylation"/>
    <property type="evidence" value="ECO:0007669"/>
    <property type="project" value="InterPro"/>
</dbReference>
<accession>F4JP84</accession>
<dbReference type="EMBL" id="CP002687">
    <property type="protein sequence ID" value="AEE83917.1"/>
    <property type="molecule type" value="Genomic_DNA"/>
</dbReference>
<dbReference type="HOGENOM" id="CLU_1449568_0_0_1"/>
<dbReference type="InParanoid" id="F4JP84"/>
<dbReference type="eggNOG" id="KOG1122">
    <property type="taxonomic scope" value="Eukaryota"/>
</dbReference>
<organism evidence="3 4">
    <name type="scientific">Arabidopsis thaliana</name>
    <name type="common">Mouse-ear cress</name>
    <dbReference type="NCBI Taxonomy" id="3702"/>
    <lineage>
        <taxon>Eukaryota</taxon>
        <taxon>Viridiplantae</taxon>
        <taxon>Streptophyta</taxon>
        <taxon>Embryophyta</taxon>
        <taxon>Tracheophyta</taxon>
        <taxon>Spermatophyta</taxon>
        <taxon>Magnoliopsida</taxon>
        <taxon>eudicotyledons</taxon>
        <taxon>Gunneridae</taxon>
        <taxon>Pentapetalae</taxon>
        <taxon>rosids</taxon>
        <taxon>malvids</taxon>
        <taxon>Brassicales</taxon>
        <taxon>Brassicaceae</taxon>
        <taxon>Camelineae</taxon>
        <taxon>Arabidopsis</taxon>
    </lineage>
</organism>
<reference evidence="3 4" key="1">
    <citation type="journal article" date="1999" name="Nature">
        <title>Sequence and analysis of chromosome 4 of the plant Arabidopsis thaliana.</title>
        <authorList>
            <consortium name="EU"/>
            <consortium name="CSHL and WU Arabidopsis Sequencing Project"/>
            <person name="Mayer K."/>
            <person name="Schuller C."/>
            <person name="Wambutt R."/>
            <person name="Murphy G."/>
            <person name="Volckaert G."/>
            <person name="Pohl T."/>
            <person name="Dusterhoft A."/>
            <person name="Stiekema W."/>
            <person name="Entian K.D."/>
            <person name="Terryn N."/>
            <person name="Harris B."/>
            <person name="Ansorge W."/>
            <person name="Brandt P."/>
            <person name="Grivell L."/>
            <person name="Rieger M."/>
            <person name="Weichselgartner M."/>
            <person name="de Simone V."/>
            <person name="Obermaier B."/>
            <person name="Mache R."/>
            <person name="Muller M."/>
            <person name="Kreis M."/>
            <person name="Delseny M."/>
            <person name="Puigdomenech P."/>
            <person name="Watson M."/>
            <person name="Schmidtheini T."/>
            <person name="Reichert B."/>
            <person name="Portatelle D."/>
            <person name="Perez-Alonso M."/>
            <person name="Boutry M."/>
            <person name="Bancroft I."/>
            <person name="Vos P."/>
            <person name="Hoheisel J."/>
            <person name="Zimmermann W."/>
            <person name="Wedler H."/>
            <person name="Ridley P."/>
            <person name="Langham S.A."/>
            <person name="McCullagh B."/>
            <person name="Bilham L."/>
            <person name="Robben J."/>
            <person name="Van der Schueren J."/>
            <person name="Grymonprez B."/>
            <person name="Chuang Y.J."/>
            <person name="Vandenbussche F."/>
            <person name="Braeken M."/>
            <person name="Weltjens I."/>
            <person name="Voet M."/>
            <person name="Bastiaens I."/>
            <person name="Aert R."/>
            <person name="Defoor E."/>
            <person name="Weitzenegger T."/>
            <person name="Bothe G."/>
            <person name="Ramsperger U."/>
            <person name="Hilbert H."/>
            <person name="Braun M."/>
            <person name="Holzer E."/>
            <person name="Brandt A."/>
            <person name="Peters S."/>
            <person name="van Staveren M."/>
            <person name="Dirske W."/>
            <person name="Mooijman P."/>
            <person name="Klein Lankhorst R."/>
            <person name="Rose M."/>
            <person name="Hauf J."/>
            <person name="Kotter P."/>
            <person name="Berneiser S."/>
            <person name="Hempel S."/>
            <person name="Feldpausch M."/>
            <person name="Lamberth S."/>
            <person name="Van den Daele H."/>
            <person name="De Keyser A."/>
            <person name="Buysshaert C."/>
            <person name="Gielen J."/>
            <person name="Villarroel R."/>
            <person name="De Clercq R."/>
            <person name="Van Montagu M."/>
            <person name="Rogers J."/>
            <person name="Cronin A."/>
            <person name="Quail M."/>
            <person name="Bray-Allen S."/>
            <person name="Clark L."/>
            <person name="Doggett J."/>
            <person name="Hall S."/>
            <person name="Kay M."/>
            <person name="Lennard N."/>
            <person name="McLay K."/>
            <person name="Mayes R."/>
            <person name="Pettett A."/>
            <person name="Rajandream M.A."/>
            <person name="Lyne M."/>
            <person name="Benes V."/>
            <person name="Rechmann S."/>
            <person name="Borkova D."/>
            <person name="Blocker H."/>
            <person name="Scharfe M."/>
            <person name="Grimm M."/>
            <person name="Lohnert T.H."/>
            <person name="Dose S."/>
            <person name="de Haan M."/>
            <person name="Maarse A."/>
            <person name="Schafer M."/>
            <person name="Muller-Auer S."/>
            <person name="Gabel C."/>
            <person name="Fuchs M."/>
            <person name="Fartmann B."/>
            <person name="Granderath K."/>
            <person name="Dauner D."/>
            <person name="Herzl A."/>
            <person name="Neumann S."/>
            <person name="Argiriou A."/>
            <person name="Vitale D."/>
            <person name="Liguori R."/>
            <person name="Piravandi E."/>
            <person name="Massenet O."/>
            <person name="Quigley F."/>
            <person name="Clabauld G."/>
            <person name="Mundlein A."/>
            <person name="Felber R."/>
            <person name="Schnabl S."/>
            <person name="Hiller R."/>
            <person name="Schmidt W."/>
            <person name="Lecharny A."/>
            <person name="Aubourg S."/>
            <person name="Chefdor F."/>
            <person name="Cooke R."/>
            <person name="Berger C."/>
            <person name="Montfort A."/>
            <person name="Casacuberta E."/>
            <person name="Gibbons T."/>
            <person name="Weber N."/>
            <person name="Vandenbol M."/>
            <person name="Bargues M."/>
            <person name="Terol J."/>
            <person name="Torres A."/>
            <person name="Perez-Perez A."/>
            <person name="Purnelle B."/>
            <person name="Bent E."/>
            <person name="Johnson S."/>
            <person name="Tacon D."/>
            <person name="Jesse T."/>
            <person name="Heijnen L."/>
            <person name="Schwarz S."/>
            <person name="Scholler P."/>
            <person name="Heber S."/>
            <person name="Francs P."/>
            <person name="Bielke C."/>
            <person name="Frishman D."/>
            <person name="Haase D."/>
            <person name="Lemcke K."/>
            <person name="Mewes H.W."/>
            <person name="Stocker S."/>
            <person name="Zaccaria P."/>
            <person name="Bevan M."/>
            <person name="Wilson R.K."/>
            <person name="de la Bastide M."/>
            <person name="Habermann K."/>
            <person name="Parnell L."/>
            <person name="Dedhia N."/>
            <person name="Gnoj L."/>
            <person name="Schutz K."/>
            <person name="Huang E."/>
            <person name="Spiegel L."/>
            <person name="Sehkon M."/>
            <person name="Murray J."/>
            <person name="Sheet P."/>
            <person name="Cordes M."/>
            <person name="Abu-Threideh J."/>
            <person name="Stoneking T."/>
            <person name="Kalicki J."/>
            <person name="Graves T."/>
            <person name="Harmon G."/>
            <person name="Edwards J."/>
            <person name="Latreille P."/>
            <person name="Courtney L."/>
            <person name="Cloud J."/>
            <person name="Abbott A."/>
            <person name="Scott K."/>
            <person name="Johnson D."/>
            <person name="Minx P."/>
            <person name="Bentley D."/>
            <person name="Fulton B."/>
            <person name="Miller N."/>
            <person name="Greco T."/>
            <person name="Kemp K."/>
            <person name="Kramer J."/>
            <person name="Fulton L."/>
            <person name="Mardis E."/>
            <person name="Dante M."/>
            <person name="Pepin K."/>
            <person name="Hillier L."/>
            <person name="Nelson J."/>
            <person name="Spieth J."/>
            <person name="Ryan E."/>
            <person name="Andrews S."/>
            <person name="Geisel C."/>
            <person name="Layman D."/>
            <person name="Du H."/>
            <person name="Ali J."/>
            <person name="Berghoff A."/>
            <person name="Jones K."/>
            <person name="Drone K."/>
            <person name="Cotton M."/>
            <person name="Joshu C."/>
            <person name="Antonoiu B."/>
            <person name="Zidanic M."/>
            <person name="Strong C."/>
            <person name="Sun H."/>
            <person name="Lamar B."/>
            <person name="Yordan C."/>
            <person name="Ma P."/>
            <person name="Zhong J."/>
            <person name="Preston R."/>
            <person name="Vil D."/>
            <person name="Shekher M."/>
            <person name="Matero A."/>
            <person name="Shah R."/>
            <person name="Swaby I.K."/>
            <person name="O'Shaughnessy A."/>
            <person name="Rodriguez M."/>
            <person name="Hoffmann J."/>
            <person name="Till S."/>
            <person name="Granat S."/>
            <person name="Shohdy N."/>
            <person name="Hasegawa A."/>
            <person name="Hameed A."/>
            <person name="Lodhi M."/>
            <person name="Johnson A."/>
            <person name="Chen E."/>
            <person name="Marra M."/>
            <person name="Martienssen R."/>
            <person name="McCombie W.R."/>
        </authorList>
    </citation>
    <scope>NUCLEOTIDE SEQUENCE [LARGE SCALE GENOMIC DNA]</scope>
    <source>
        <strain evidence="4">cv. Columbia</strain>
    </source>
</reference>
<reference evidence="4" key="2">
    <citation type="journal article" date="2017" name="Plant J.">
        <title>Araport11: a complete reannotation of the Arabidopsis thaliana reference genome.</title>
        <authorList>
            <person name="Cheng C.Y."/>
            <person name="Krishnakumar V."/>
            <person name="Chan A.P."/>
            <person name="Thibaud-Nissen F."/>
            <person name="Schobel S."/>
            <person name="Town C.D."/>
        </authorList>
    </citation>
    <scope>GENOME REANNOTATION</scope>
    <source>
        <strain evidence="4">cv. Columbia</strain>
    </source>
</reference>
<dbReference type="PaxDb" id="3702-AT4G17590.1"/>
<dbReference type="SMR" id="F4JP84"/>
<dbReference type="TAIR" id="AT4G17590"/>
<dbReference type="PANTHER" id="PTHR22807">
    <property type="entry name" value="NOP2 YEAST -RELATED NOL1/NOP2/FMU SUN DOMAIN-CONTAINING"/>
    <property type="match status" value="1"/>
</dbReference>
<dbReference type="Gene3D" id="3.40.50.150">
    <property type="entry name" value="Vaccinia Virus protein VP39"/>
    <property type="match status" value="1"/>
</dbReference>
<dbReference type="GeneID" id="827478"/>
<keyword evidence="4" id="KW-1185">Reference proteome</keyword>
<dbReference type="STRING" id="3702.F4JP84"/>
<dbReference type="InterPro" id="IPR029063">
    <property type="entry name" value="SAM-dependent_MTases_sf"/>
</dbReference>
<sequence length="201" mass="22584">MDEHSKDSENISFSTAFGPRISRMPATELVNDEPESLPIGETPEHLSGRFMVIKGIIFANASTEHLLGSLYANLHRMGITNTVVSNYNINTKLSRVFHINSKDMVLVNAPSTRTGLISEFGSIKMSINEEADIQRFGVLQKIVEGVHMSDYVDQLKDDIASLYGYNRFLIRTLAATFSLAELVKLIKAFEKLRSTYIRRIL</sequence>
<evidence type="ECO:0000313" key="2">
    <source>
        <dbReference type="Araport" id="AT4G17590"/>
    </source>
</evidence>
<evidence type="ECO:0000313" key="3">
    <source>
        <dbReference type="EMBL" id="AEE83917.1"/>
    </source>
</evidence>
<gene>
    <name evidence="3" type="primary">DL4830C</name>
    <name evidence="2 3" type="ordered locus">At4g17590</name>
    <name evidence="3" type="ORF">FCAALL.66</name>
</gene>
<dbReference type="ExpressionAtlas" id="F4JP84">
    <property type="expression patterns" value="differential"/>
</dbReference>
<feature type="domain" description="SAM-dependent methyltransferase RsmB-F/NOP2-type catalytic core" evidence="1">
    <location>
        <begin position="50"/>
        <end position="142"/>
    </location>
</feature>